<dbReference type="HAMAP" id="MF_00836">
    <property type="entry name" value="PhnN"/>
    <property type="match status" value="1"/>
</dbReference>
<dbReference type="RefSeq" id="WP_028286346.1">
    <property type="nucleotide sequence ID" value="NZ_BMLF01000001.1"/>
</dbReference>
<dbReference type="InterPro" id="IPR012699">
    <property type="entry name" value="PhnN"/>
</dbReference>
<comment type="pathway">
    <text evidence="2 6">Metabolic intermediate biosynthesis; 5-phospho-alpha-D-ribose 1-diphosphate biosynthesis; 5-phospho-alpha-D-ribose 1-diphosphate from D-ribose 5-phosphate (route II): step 3/3.</text>
</comment>
<dbReference type="InterPro" id="IPR008145">
    <property type="entry name" value="GK/Ca_channel_bsu"/>
</dbReference>
<evidence type="ECO:0000259" key="7">
    <source>
        <dbReference type="PROSITE" id="PS50052"/>
    </source>
</evidence>
<keyword evidence="5 6" id="KW-0067">ATP-binding</keyword>
<dbReference type="NCBIfam" id="TIGR02322">
    <property type="entry name" value="phosphon_PhnN"/>
    <property type="match status" value="1"/>
</dbReference>
<evidence type="ECO:0000256" key="4">
    <source>
        <dbReference type="ARBA" id="ARBA00022741"/>
    </source>
</evidence>
<dbReference type="Proteomes" id="UP000649829">
    <property type="component" value="Unassembled WGS sequence"/>
</dbReference>
<dbReference type="Pfam" id="PF00625">
    <property type="entry name" value="Guanylate_kin"/>
    <property type="match status" value="1"/>
</dbReference>
<dbReference type="PROSITE" id="PS50052">
    <property type="entry name" value="GUANYLATE_KINASE_2"/>
    <property type="match status" value="1"/>
</dbReference>
<protein>
    <recommendedName>
        <fullName evidence="6">Ribose 1,5-bisphosphate phosphokinase PhnN</fullName>
        <ecNumber evidence="6">2.7.4.23</ecNumber>
    </recommendedName>
    <alternativeName>
        <fullName evidence="6">Ribose 1,5-bisphosphokinase</fullName>
    </alternativeName>
</protein>
<evidence type="ECO:0000313" key="9">
    <source>
        <dbReference type="Proteomes" id="UP000649829"/>
    </source>
</evidence>
<reference evidence="8" key="1">
    <citation type="journal article" date="2014" name="Int. J. Syst. Evol. Microbiol.">
        <title>Complete genome sequence of Corynebacterium casei LMG S-19264T (=DSM 44701T), isolated from a smear-ripened cheese.</title>
        <authorList>
            <consortium name="US DOE Joint Genome Institute (JGI-PGF)"/>
            <person name="Walter F."/>
            <person name="Albersmeier A."/>
            <person name="Kalinowski J."/>
            <person name="Ruckert C."/>
        </authorList>
    </citation>
    <scope>NUCLEOTIDE SEQUENCE</scope>
    <source>
        <strain evidence="8">CGMCC 1.6293</strain>
    </source>
</reference>
<comment type="function">
    <text evidence="6">Catalyzes the phosphorylation of ribose 1,5-bisphosphate to 5-phospho-D-ribosyl alpha-1-diphosphate (PRPP).</text>
</comment>
<dbReference type="GO" id="GO:0005524">
    <property type="term" value="F:ATP binding"/>
    <property type="evidence" value="ECO:0007669"/>
    <property type="project" value="UniProtKB-KW"/>
</dbReference>
<dbReference type="GO" id="GO:0019634">
    <property type="term" value="P:organic phosphonate metabolic process"/>
    <property type="evidence" value="ECO:0007669"/>
    <property type="project" value="UniProtKB-UniRule"/>
</dbReference>
<feature type="binding site" evidence="6">
    <location>
        <begin position="10"/>
        <end position="17"/>
    </location>
    <ligand>
        <name>ATP</name>
        <dbReference type="ChEBI" id="CHEBI:30616"/>
    </ligand>
</feature>
<evidence type="ECO:0000256" key="5">
    <source>
        <dbReference type="ARBA" id="ARBA00022840"/>
    </source>
</evidence>
<keyword evidence="9" id="KW-1185">Reference proteome</keyword>
<dbReference type="InterPro" id="IPR008144">
    <property type="entry name" value="Guanylate_kin-like_dom"/>
</dbReference>
<keyword evidence="4 6" id="KW-0547">Nucleotide-binding</keyword>
<evidence type="ECO:0000256" key="3">
    <source>
        <dbReference type="ARBA" id="ARBA00022679"/>
    </source>
</evidence>
<dbReference type="SMART" id="SM00072">
    <property type="entry name" value="GuKc"/>
    <property type="match status" value="1"/>
</dbReference>
<gene>
    <name evidence="6 8" type="primary">phnN</name>
    <name evidence="8" type="ORF">GCM10011534_15320</name>
</gene>
<dbReference type="InterPro" id="IPR027417">
    <property type="entry name" value="P-loop_NTPase"/>
</dbReference>
<feature type="domain" description="Guanylate kinase-like" evidence="7">
    <location>
        <begin position="3"/>
        <end position="176"/>
    </location>
</feature>
<dbReference type="Gene3D" id="3.40.50.300">
    <property type="entry name" value="P-loop containing nucleotide triphosphate hydrolases"/>
    <property type="match status" value="1"/>
</dbReference>
<accession>A0A917SSK8</accession>
<evidence type="ECO:0000256" key="2">
    <source>
        <dbReference type="ARBA" id="ARBA00005069"/>
    </source>
</evidence>
<dbReference type="EC" id="2.7.4.23" evidence="6"/>
<comment type="catalytic activity">
    <reaction evidence="1 6">
        <text>alpha-D-ribose 1,5-bisphosphate + ATP = 5-phospho-alpha-D-ribose 1-diphosphate + ADP</text>
        <dbReference type="Rhea" id="RHEA:20109"/>
        <dbReference type="ChEBI" id="CHEBI:30616"/>
        <dbReference type="ChEBI" id="CHEBI:58017"/>
        <dbReference type="ChEBI" id="CHEBI:68688"/>
        <dbReference type="ChEBI" id="CHEBI:456216"/>
        <dbReference type="EC" id="2.7.4.23"/>
    </reaction>
</comment>
<organism evidence="8 9">
    <name type="scientific">Pseudooceanicola nanhaiensis</name>
    <dbReference type="NCBI Taxonomy" id="375761"/>
    <lineage>
        <taxon>Bacteria</taxon>
        <taxon>Pseudomonadati</taxon>
        <taxon>Pseudomonadota</taxon>
        <taxon>Alphaproteobacteria</taxon>
        <taxon>Rhodobacterales</taxon>
        <taxon>Paracoccaceae</taxon>
        <taxon>Pseudooceanicola</taxon>
    </lineage>
</organism>
<proteinExistence type="inferred from homology"/>
<comment type="caution">
    <text evidence="8">The sequence shown here is derived from an EMBL/GenBank/DDBJ whole genome shotgun (WGS) entry which is preliminary data.</text>
</comment>
<dbReference type="PANTHER" id="PTHR23117:SF8">
    <property type="entry name" value="RIBOSE 1,5-BISPHOSPHATE PHOSPHOKINASE PHNN"/>
    <property type="match status" value="1"/>
</dbReference>
<evidence type="ECO:0000256" key="1">
    <source>
        <dbReference type="ARBA" id="ARBA00000373"/>
    </source>
</evidence>
<sequence>MSGRLIAVVGPSGVGKDSVMAALVAAAPGIAPVRRVITRPEEAGGEDFEGVTEQTFAARERQGAFALSWQAHGLSYGIPRPVEAVLAQGRDAVVNLSRAVLPEAAARFPGLVVFQLTADPGTLARRLAARGREDPDEIARRLARADHAMPAGIAAIPVDNTGSLDATVAEILSHLQPAKV</sequence>
<dbReference type="GO" id="GO:0005829">
    <property type="term" value="C:cytosol"/>
    <property type="evidence" value="ECO:0007669"/>
    <property type="project" value="TreeGrafter"/>
</dbReference>
<keyword evidence="3 6" id="KW-0808">Transferase</keyword>
<reference evidence="8" key="2">
    <citation type="submission" date="2020-09" db="EMBL/GenBank/DDBJ databases">
        <authorList>
            <person name="Sun Q."/>
            <person name="Zhou Y."/>
        </authorList>
    </citation>
    <scope>NUCLEOTIDE SEQUENCE</scope>
    <source>
        <strain evidence="8">CGMCC 1.6293</strain>
    </source>
</reference>
<dbReference type="AlphaFoldDB" id="A0A917SSK8"/>
<dbReference type="SUPFAM" id="SSF52540">
    <property type="entry name" value="P-loop containing nucleoside triphosphate hydrolases"/>
    <property type="match status" value="1"/>
</dbReference>
<evidence type="ECO:0000256" key="6">
    <source>
        <dbReference type="HAMAP-Rule" id="MF_00836"/>
    </source>
</evidence>
<evidence type="ECO:0000313" key="8">
    <source>
        <dbReference type="EMBL" id="GGL94128.1"/>
    </source>
</evidence>
<dbReference type="EMBL" id="BMLF01000001">
    <property type="protein sequence ID" value="GGL94128.1"/>
    <property type="molecule type" value="Genomic_DNA"/>
</dbReference>
<comment type="similarity">
    <text evidence="6">Belongs to the ribose 1,5-bisphosphokinase family.</text>
</comment>
<dbReference type="PANTHER" id="PTHR23117">
    <property type="entry name" value="GUANYLATE KINASE-RELATED"/>
    <property type="match status" value="1"/>
</dbReference>
<dbReference type="GO" id="GO:0006015">
    <property type="term" value="P:5-phosphoribose 1-diphosphate biosynthetic process"/>
    <property type="evidence" value="ECO:0007669"/>
    <property type="project" value="UniProtKB-UniRule"/>
</dbReference>
<name>A0A917SSK8_9RHOB</name>
<dbReference type="GO" id="GO:0033863">
    <property type="term" value="F:ribose 1,5-bisphosphate phosphokinase activity"/>
    <property type="evidence" value="ECO:0007669"/>
    <property type="project" value="UniProtKB-UniRule"/>
</dbReference>